<sequence>MTTTTATTATTTTTARTRGARAATAATTATTGRRRIDATRRAAIASESERTTSAGYAFGDVEAKWQKFWREEKTFATPRAIDATKPKFYALDMFPYPSGAGLHVGHPEGYTATDIVARYKRMTGHNVLHPMGWDAFGLPAEQYAIETGTHPRDTTKTNLLEKDLAYQAEVPVNWCPALGTVLANEEVIDGLSERGNHPVIRKPMKQWMLKITQYADRLLEDLDELDWPDSIKEMQRNWIGKSEGAQLAFAVDGLGADAEKLEVYTTRPDTLFGATYLVVAPEHPMIDALSAGGAQKDQVAEYVLAASRKSDLERTELSKEKTGVFTGSYAVHPLTGEKLPIWVADYVLGSYGTGSIMAVPAHDERDYEFAQAFDLPIVEVVQKPKDTEGVYSGGGKMMNSKCAAIDVDGLDNVQAGLKIIDYVNEKGVGYKKTNYKLRDWLFARQRYWGEPFPVVFPEDDPNTAVPIPESELPLVLPETDNFKPSGSGEGPLANCEDWVKTVDPRTGKPARRETNTMPQWAGSCWYYLRFIDPTNEDALIDGSLEKYWLPVDLYVGGAEHAVLHLLYARFWHKVLYDIGVVSTKEPFQRLVSQGMILGEVEYSAHVDADGAFVEGNKTSGLQTIKVPASDVTKKGDGFVLTANPKVKISARAHKMSKSRGNVVNPDDVVGEYGADSLRLYEMFMGPLRDTKIWQTKGVEGCYRFLARTHRLLDKVTDEKPDDEGLVALNKCIAKVTEETEQMRFNTAISAMMELTNACTKMDKVSRDILEPFSLLLSPYAPHLSEEMWERLGHSGSNSQTAWPVADESLLVQDTVDIGVQVNGKMRGTISVSLETSQDDAMAAALAQDSVKKFTEGVDIKKIIYVPGKILNIVAPPAKK</sequence>
<evidence type="ECO:0000259" key="14">
    <source>
        <dbReference type="Pfam" id="PF08264"/>
    </source>
</evidence>
<dbReference type="FunFam" id="1.10.730.10:FF:000011">
    <property type="entry name" value="Leucine--tRNA ligase chloroplastic/mitochondrial"/>
    <property type="match status" value="1"/>
</dbReference>
<evidence type="ECO:0000256" key="2">
    <source>
        <dbReference type="ARBA" id="ARBA00013164"/>
    </source>
</evidence>
<dbReference type="GO" id="GO:0006429">
    <property type="term" value="P:leucyl-tRNA aminoacylation"/>
    <property type="evidence" value="ECO:0007669"/>
    <property type="project" value="InterPro"/>
</dbReference>
<evidence type="ECO:0000256" key="9">
    <source>
        <dbReference type="ARBA" id="ARBA00030520"/>
    </source>
</evidence>
<keyword evidence="8 11" id="KW-0030">Aminoacyl-tRNA synthetase</keyword>
<dbReference type="SUPFAM" id="SSF50677">
    <property type="entry name" value="ValRS/IleRS/LeuRS editing domain"/>
    <property type="match status" value="1"/>
</dbReference>
<proteinExistence type="inferred from homology"/>
<dbReference type="GO" id="GO:0048608">
    <property type="term" value="P:reproductive structure development"/>
    <property type="evidence" value="ECO:0007669"/>
    <property type="project" value="UniProtKB-ARBA"/>
</dbReference>
<dbReference type="InterPro" id="IPR002302">
    <property type="entry name" value="Leu-tRNA-ligase"/>
</dbReference>
<dbReference type="InterPro" id="IPR002300">
    <property type="entry name" value="aa-tRNA-synth_Ia"/>
</dbReference>
<dbReference type="GO" id="GO:0005524">
    <property type="term" value="F:ATP binding"/>
    <property type="evidence" value="ECO:0007669"/>
    <property type="project" value="UniProtKB-KW"/>
</dbReference>
<feature type="domain" description="Leucyl-tRNA synthetase editing" evidence="15">
    <location>
        <begin position="236"/>
        <end position="422"/>
    </location>
</feature>
<dbReference type="Gramene" id="ABO96439">
    <property type="protein sequence ID" value="ABO96439"/>
    <property type="gene ID" value="OSTLU_41128"/>
</dbReference>
<dbReference type="EC" id="6.1.1.4" evidence="2"/>
<dbReference type="AlphaFoldDB" id="A4RYC7"/>
<dbReference type="GO" id="GO:0005829">
    <property type="term" value="C:cytosol"/>
    <property type="evidence" value="ECO:0007669"/>
    <property type="project" value="TreeGrafter"/>
</dbReference>
<name>A4RYC7_OSTLU</name>
<feature type="domain" description="Methionyl/Valyl/Leucyl/Isoleucyl-tRNA synthetase anticodon-binding" evidence="14">
    <location>
        <begin position="725"/>
        <end position="836"/>
    </location>
</feature>
<dbReference type="PANTHER" id="PTHR43740:SF2">
    <property type="entry name" value="LEUCINE--TRNA LIGASE, MITOCHONDRIAL"/>
    <property type="match status" value="1"/>
</dbReference>
<dbReference type="PROSITE" id="PS00178">
    <property type="entry name" value="AA_TRNA_LIGASE_I"/>
    <property type="match status" value="1"/>
</dbReference>
<evidence type="ECO:0000313" key="17">
    <source>
        <dbReference type="Proteomes" id="UP000001568"/>
    </source>
</evidence>
<evidence type="ECO:0000256" key="5">
    <source>
        <dbReference type="ARBA" id="ARBA00022741"/>
    </source>
</evidence>
<evidence type="ECO:0000259" key="13">
    <source>
        <dbReference type="Pfam" id="PF00133"/>
    </source>
</evidence>
<evidence type="ECO:0000256" key="8">
    <source>
        <dbReference type="ARBA" id="ARBA00023146"/>
    </source>
</evidence>
<dbReference type="Pfam" id="PF08264">
    <property type="entry name" value="Anticodon_1"/>
    <property type="match status" value="1"/>
</dbReference>
<dbReference type="PANTHER" id="PTHR43740">
    <property type="entry name" value="LEUCYL-TRNA SYNTHETASE"/>
    <property type="match status" value="1"/>
</dbReference>
<evidence type="ECO:0000256" key="11">
    <source>
        <dbReference type="RuleBase" id="RU363035"/>
    </source>
</evidence>
<keyword evidence="7 11" id="KW-0648">Protein biosynthesis</keyword>
<feature type="domain" description="Aminoacyl-tRNA synthetase class Ia" evidence="13">
    <location>
        <begin position="64"/>
        <end position="143"/>
    </location>
</feature>
<dbReference type="InterPro" id="IPR009080">
    <property type="entry name" value="tRNAsynth_Ia_anticodon-bd"/>
</dbReference>
<dbReference type="InterPro" id="IPR013155">
    <property type="entry name" value="M/V/L/I-tRNA-synth_anticd-bd"/>
</dbReference>
<dbReference type="GO" id="GO:0002161">
    <property type="term" value="F:aminoacyl-tRNA deacylase activity"/>
    <property type="evidence" value="ECO:0007669"/>
    <property type="project" value="InterPro"/>
</dbReference>
<dbReference type="STRING" id="436017.A4RYC7"/>
<evidence type="ECO:0000256" key="12">
    <source>
        <dbReference type="SAM" id="MobiDB-lite"/>
    </source>
</evidence>
<dbReference type="NCBIfam" id="TIGR00396">
    <property type="entry name" value="leuS_bact"/>
    <property type="match status" value="1"/>
</dbReference>
<accession>A4RYC7</accession>
<dbReference type="HAMAP" id="MF_00049_B">
    <property type="entry name" value="Leu_tRNA_synth_B"/>
    <property type="match status" value="1"/>
</dbReference>
<dbReference type="GO" id="GO:0005739">
    <property type="term" value="C:mitochondrion"/>
    <property type="evidence" value="ECO:0007669"/>
    <property type="project" value="EnsemblPlants"/>
</dbReference>
<dbReference type="FunFam" id="3.40.50.620:FF:000056">
    <property type="entry name" value="Leucine--tRNA ligase"/>
    <property type="match status" value="1"/>
</dbReference>
<keyword evidence="17" id="KW-1185">Reference proteome</keyword>
<dbReference type="HOGENOM" id="CLU_004427_0_0_1"/>
<dbReference type="InterPro" id="IPR009008">
    <property type="entry name" value="Val/Leu/Ile-tRNA-synth_edit"/>
</dbReference>
<organism evidence="16 17">
    <name type="scientific">Ostreococcus lucimarinus (strain CCE9901)</name>
    <dbReference type="NCBI Taxonomy" id="436017"/>
    <lineage>
        <taxon>Eukaryota</taxon>
        <taxon>Viridiplantae</taxon>
        <taxon>Chlorophyta</taxon>
        <taxon>Mamiellophyceae</taxon>
        <taxon>Mamiellales</taxon>
        <taxon>Bathycoccaceae</taxon>
        <taxon>Ostreococcus</taxon>
    </lineage>
</organism>
<dbReference type="KEGG" id="olu:OSTLU_41128"/>
<evidence type="ECO:0000256" key="4">
    <source>
        <dbReference type="ARBA" id="ARBA00022598"/>
    </source>
</evidence>
<feature type="region of interest" description="Disordered" evidence="12">
    <location>
        <begin position="1"/>
        <end position="34"/>
    </location>
</feature>
<dbReference type="EMBL" id="CP000586">
    <property type="protein sequence ID" value="ABO96439.1"/>
    <property type="molecule type" value="Genomic_DNA"/>
</dbReference>
<dbReference type="Pfam" id="PF00133">
    <property type="entry name" value="tRNA-synt_1"/>
    <property type="match status" value="2"/>
</dbReference>
<dbReference type="PRINTS" id="PR00985">
    <property type="entry name" value="TRNASYNTHLEU"/>
</dbReference>
<comment type="similarity">
    <text evidence="1 11">Belongs to the class-I aminoacyl-tRNA synthetase family.</text>
</comment>
<dbReference type="RefSeq" id="XP_001418146.1">
    <property type="nucleotide sequence ID" value="XM_001418109.1"/>
</dbReference>
<evidence type="ECO:0000256" key="3">
    <source>
        <dbReference type="ARBA" id="ARBA00022490"/>
    </source>
</evidence>
<evidence type="ECO:0000256" key="1">
    <source>
        <dbReference type="ARBA" id="ARBA00005594"/>
    </source>
</evidence>
<dbReference type="InterPro" id="IPR025709">
    <property type="entry name" value="Leu_tRNA-synth_edit"/>
</dbReference>
<dbReference type="SUPFAM" id="SSF52374">
    <property type="entry name" value="Nucleotidylyl transferase"/>
    <property type="match status" value="1"/>
</dbReference>
<dbReference type="GO" id="GO:0009791">
    <property type="term" value="P:post-embryonic development"/>
    <property type="evidence" value="ECO:0007669"/>
    <property type="project" value="UniProtKB-ARBA"/>
</dbReference>
<keyword evidence="5 11" id="KW-0547">Nucleotide-binding</keyword>
<dbReference type="FunFam" id="3.40.50.620:FF:000087">
    <property type="entry name" value="Leucine--tRNA ligase"/>
    <property type="match status" value="1"/>
</dbReference>
<protein>
    <recommendedName>
        <fullName evidence="2">leucine--tRNA ligase</fullName>
        <ecNumber evidence="2">6.1.1.4</ecNumber>
    </recommendedName>
    <alternativeName>
        <fullName evidence="9">Leucyl-tRNA synthetase</fullName>
    </alternativeName>
</protein>
<dbReference type="GO" id="GO:0009507">
    <property type="term" value="C:chloroplast"/>
    <property type="evidence" value="ECO:0007669"/>
    <property type="project" value="EnsemblPlants"/>
</dbReference>
<keyword evidence="6 11" id="KW-0067">ATP-binding</keyword>
<evidence type="ECO:0000256" key="10">
    <source>
        <dbReference type="ARBA" id="ARBA00047469"/>
    </source>
</evidence>
<feature type="compositionally biased region" description="Low complexity" evidence="12">
    <location>
        <begin position="1"/>
        <end position="31"/>
    </location>
</feature>
<dbReference type="GeneID" id="5002393"/>
<dbReference type="Gene3D" id="1.10.730.10">
    <property type="entry name" value="Isoleucyl-tRNA Synthetase, Domain 1"/>
    <property type="match status" value="2"/>
</dbReference>
<feature type="domain" description="Aminoacyl-tRNA synthetase class Ia" evidence="13">
    <location>
        <begin position="652"/>
        <end position="686"/>
    </location>
</feature>
<keyword evidence="4 11" id="KW-0436">Ligase</keyword>
<dbReference type="OMA" id="GIEHACM"/>
<dbReference type="InterPro" id="IPR001412">
    <property type="entry name" value="aa-tRNA-synth_I_CS"/>
</dbReference>
<comment type="catalytic activity">
    <reaction evidence="10">
        <text>tRNA(Leu) + L-leucine + ATP = L-leucyl-tRNA(Leu) + AMP + diphosphate</text>
        <dbReference type="Rhea" id="RHEA:11688"/>
        <dbReference type="Rhea" id="RHEA-COMP:9613"/>
        <dbReference type="Rhea" id="RHEA-COMP:9622"/>
        <dbReference type="ChEBI" id="CHEBI:30616"/>
        <dbReference type="ChEBI" id="CHEBI:33019"/>
        <dbReference type="ChEBI" id="CHEBI:57427"/>
        <dbReference type="ChEBI" id="CHEBI:78442"/>
        <dbReference type="ChEBI" id="CHEBI:78494"/>
        <dbReference type="ChEBI" id="CHEBI:456215"/>
        <dbReference type="EC" id="6.1.1.4"/>
    </reaction>
</comment>
<dbReference type="Pfam" id="PF13603">
    <property type="entry name" value="tRNA-synt_1_2"/>
    <property type="match status" value="1"/>
</dbReference>
<keyword evidence="3" id="KW-0963">Cytoplasm</keyword>
<reference evidence="16 17" key="1">
    <citation type="journal article" date="2007" name="Proc. Natl. Acad. Sci. U.S.A.">
        <title>The tiny eukaryote Ostreococcus provides genomic insights into the paradox of plankton speciation.</title>
        <authorList>
            <person name="Palenik B."/>
            <person name="Grimwood J."/>
            <person name="Aerts A."/>
            <person name="Rouze P."/>
            <person name="Salamov A."/>
            <person name="Putnam N."/>
            <person name="Dupont C."/>
            <person name="Jorgensen R."/>
            <person name="Derelle E."/>
            <person name="Rombauts S."/>
            <person name="Zhou K."/>
            <person name="Otillar R."/>
            <person name="Merchant S.S."/>
            <person name="Podell S."/>
            <person name="Gaasterland T."/>
            <person name="Napoli C."/>
            <person name="Gendler K."/>
            <person name="Manuell A."/>
            <person name="Tai V."/>
            <person name="Vallon O."/>
            <person name="Piganeau G."/>
            <person name="Jancek S."/>
            <person name="Heijde M."/>
            <person name="Jabbari K."/>
            <person name="Bowler C."/>
            <person name="Lohr M."/>
            <person name="Robbens S."/>
            <person name="Werner G."/>
            <person name="Dubchak I."/>
            <person name="Pazour G.J."/>
            <person name="Ren Q."/>
            <person name="Paulsen I."/>
            <person name="Delwiche C."/>
            <person name="Schmutz J."/>
            <person name="Rokhsar D."/>
            <person name="Van de Peer Y."/>
            <person name="Moreau H."/>
            <person name="Grigoriev I.V."/>
        </authorList>
    </citation>
    <scope>NUCLEOTIDE SEQUENCE [LARGE SCALE GENOMIC DNA]</scope>
    <source>
        <strain evidence="16 17">CCE9901</strain>
    </source>
</reference>
<dbReference type="Proteomes" id="UP000001568">
    <property type="component" value="Chromosome 6"/>
</dbReference>
<gene>
    <name evidence="16" type="ORF">OSTLU_41128</name>
</gene>
<evidence type="ECO:0000256" key="7">
    <source>
        <dbReference type="ARBA" id="ARBA00022917"/>
    </source>
</evidence>
<dbReference type="Gene3D" id="3.90.740.10">
    <property type="entry name" value="Valyl/Leucyl/Isoleucyl-tRNA synthetase, editing domain"/>
    <property type="match status" value="1"/>
</dbReference>
<dbReference type="OrthoDB" id="15954at2759"/>
<dbReference type="InterPro" id="IPR014729">
    <property type="entry name" value="Rossmann-like_a/b/a_fold"/>
</dbReference>
<dbReference type="eggNOG" id="KOG0435">
    <property type="taxonomic scope" value="Eukaryota"/>
</dbReference>
<dbReference type="GO" id="GO:0004823">
    <property type="term" value="F:leucine-tRNA ligase activity"/>
    <property type="evidence" value="ECO:0007669"/>
    <property type="project" value="UniProtKB-EC"/>
</dbReference>
<dbReference type="SUPFAM" id="SSF47323">
    <property type="entry name" value="Anticodon-binding domain of a subclass of class I aminoacyl-tRNA synthetases"/>
    <property type="match status" value="1"/>
</dbReference>
<evidence type="ECO:0000256" key="6">
    <source>
        <dbReference type="ARBA" id="ARBA00022840"/>
    </source>
</evidence>
<evidence type="ECO:0000259" key="15">
    <source>
        <dbReference type="Pfam" id="PF13603"/>
    </source>
</evidence>
<dbReference type="Gene3D" id="3.40.50.620">
    <property type="entry name" value="HUPs"/>
    <property type="match status" value="3"/>
</dbReference>
<dbReference type="CDD" id="cd07958">
    <property type="entry name" value="Anticodon_Ia_Leu_BEm"/>
    <property type="match status" value="1"/>
</dbReference>
<evidence type="ECO:0000313" key="16">
    <source>
        <dbReference type="EMBL" id="ABO96439.1"/>
    </source>
</evidence>